<evidence type="ECO:0000256" key="2">
    <source>
        <dbReference type="ARBA" id="ARBA00012637"/>
    </source>
</evidence>
<evidence type="ECO:0000256" key="7">
    <source>
        <dbReference type="ARBA" id="ARBA00047599"/>
    </source>
</evidence>
<comment type="catalytic activity">
    <reaction evidence="7">
        <text>a quinone + NADH + H(+) = a quinol + NAD(+)</text>
        <dbReference type="Rhea" id="RHEA:46160"/>
        <dbReference type="ChEBI" id="CHEBI:15378"/>
        <dbReference type="ChEBI" id="CHEBI:24646"/>
        <dbReference type="ChEBI" id="CHEBI:57540"/>
        <dbReference type="ChEBI" id="CHEBI:57945"/>
        <dbReference type="ChEBI" id="CHEBI:132124"/>
        <dbReference type="EC" id="1.6.5.9"/>
    </reaction>
</comment>
<dbReference type="PRINTS" id="PR00411">
    <property type="entry name" value="PNDRDTASEI"/>
</dbReference>
<keyword evidence="4" id="KW-0274">FAD</keyword>
<dbReference type="InterPro" id="IPR036188">
    <property type="entry name" value="FAD/NAD-bd_sf"/>
</dbReference>
<organism evidence="9 10">
    <name type="scientific">Chungangia koreensis</name>
    <dbReference type="NCBI Taxonomy" id="752657"/>
    <lineage>
        <taxon>Bacteria</taxon>
        <taxon>Bacillati</taxon>
        <taxon>Bacillota</taxon>
        <taxon>Bacilli</taxon>
        <taxon>Lactobacillales</taxon>
        <taxon>Chungangia</taxon>
    </lineage>
</organism>
<evidence type="ECO:0000313" key="10">
    <source>
        <dbReference type="Proteomes" id="UP001595817"/>
    </source>
</evidence>
<dbReference type="EMBL" id="JBHSEC010000001">
    <property type="protein sequence ID" value="MFC4409106.1"/>
    <property type="molecule type" value="Genomic_DNA"/>
</dbReference>
<dbReference type="PANTHER" id="PTHR43706">
    <property type="entry name" value="NADH DEHYDROGENASE"/>
    <property type="match status" value="1"/>
</dbReference>
<evidence type="ECO:0000256" key="4">
    <source>
        <dbReference type="ARBA" id="ARBA00022827"/>
    </source>
</evidence>
<dbReference type="SUPFAM" id="SSF51905">
    <property type="entry name" value="FAD/NAD(P)-binding domain"/>
    <property type="match status" value="2"/>
</dbReference>
<evidence type="ECO:0000256" key="1">
    <source>
        <dbReference type="ARBA" id="ARBA00005272"/>
    </source>
</evidence>
<protein>
    <recommendedName>
        <fullName evidence="2">NADH:ubiquinone reductase (non-electrogenic)</fullName>
        <ecNumber evidence="2">1.6.5.9</ecNumber>
    </recommendedName>
</protein>
<dbReference type="InterPro" id="IPR023753">
    <property type="entry name" value="FAD/NAD-binding_dom"/>
</dbReference>
<dbReference type="Pfam" id="PF07992">
    <property type="entry name" value="Pyr_redox_2"/>
    <property type="match status" value="1"/>
</dbReference>
<evidence type="ECO:0000256" key="6">
    <source>
        <dbReference type="ARBA" id="ARBA00023027"/>
    </source>
</evidence>
<keyword evidence="3" id="KW-0285">Flavoprotein</keyword>
<gene>
    <name evidence="9" type="ORF">ACFOZY_01510</name>
</gene>
<dbReference type="EC" id="1.6.5.9" evidence="2"/>
<evidence type="ECO:0000256" key="5">
    <source>
        <dbReference type="ARBA" id="ARBA00023002"/>
    </source>
</evidence>
<keyword evidence="10" id="KW-1185">Reference proteome</keyword>
<dbReference type="PANTHER" id="PTHR43706:SF47">
    <property type="entry name" value="EXTERNAL NADH-UBIQUINONE OXIDOREDUCTASE 1, MITOCHONDRIAL-RELATED"/>
    <property type="match status" value="1"/>
</dbReference>
<dbReference type="Gene3D" id="3.50.50.100">
    <property type="match status" value="1"/>
</dbReference>
<dbReference type="Proteomes" id="UP001595817">
    <property type="component" value="Unassembled WGS sequence"/>
</dbReference>
<dbReference type="PRINTS" id="PR00368">
    <property type="entry name" value="FADPNR"/>
</dbReference>
<accession>A0ABV8X044</accession>
<keyword evidence="6" id="KW-0520">NAD</keyword>
<evidence type="ECO:0000313" key="9">
    <source>
        <dbReference type="EMBL" id="MFC4409106.1"/>
    </source>
</evidence>
<reference evidence="10" key="1">
    <citation type="journal article" date="2019" name="Int. J. Syst. Evol. Microbiol.">
        <title>The Global Catalogue of Microorganisms (GCM) 10K type strain sequencing project: providing services to taxonomists for standard genome sequencing and annotation.</title>
        <authorList>
            <consortium name="The Broad Institute Genomics Platform"/>
            <consortium name="The Broad Institute Genome Sequencing Center for Infectious Disease"/>
            <person name="Wu L."/>
            <person name="Ma J."/>
        </authorList>
    </citation>
    <scope>NUCLEOTIDE SEQUENCE [LARGE SCALE GENOMIC DNA]</scope>
    <source>
        <strain evidence="10">CCUG 59778</strain>
    </source>
</reference>
<name>A0ABV8X044_9LACT</name>
<comment type="similarity">
    <text evidence="1">Belongs to the NADH dehydrogenase family.</text>
</comment>
<feature type="domain" description="FAD/NAD(P)-binding" evidence="8">
    <location>
        <begin position="5"/>
        <end position="320"/>
    </location>
</feature>
<dbReference type="RefSeq" id="WP_378151509.1">
    <property type="nucleotide sequence ID" value="NZ_JBHSEC010000001.1"/>
</dbReference>
<comment type="caution">
    <text evidence="9">The sequence shown here is derived from an EMBL/GenBank/DDBJ whole genome shotgun (WGS) entry which is preliminary data.</text>
</comment>
<sequence length="388" mass="42567">MTRQTIVVVGGGHAGIHAVKAIQKRLKKVPFRLVLLDPQPAHVRKVLLFKAAVGESELTVPWSDILPLGTEFIRGAIHSVNPSMKCLEYRDQYGTSHLLDYDVLVLAIGSVVRNIDGDGFALSNIENARQIHGVIEGNIQRATTVLESHEKRRLLTLAVVGGGISGIETAFELNQFMRTMAKTVGVDPEEVQVQLVHSRQNLLPDGTEKLRQKLLEKMNRNQIVLRNDKIALKQEGGMLLLSNGEKIPIGTSVWTVGLQPNPVVQSLGLPFESDGRLKTDPSYRIIDSEGIYSIGDCANIVDPSNGKTDGMTCKEAISQANRLGKIIALDLIGYPAPKHQSIRKTFCFSLGTGDALVSAKVFGVEMIIENKIAWIIRKITWNLASFVN</sequence>
<evidence type="ECO:0000259" key="8">
    <source>
        <dbReference type="Pfam" id="PF07992"/>
    </source>
</evidence>
<keyword evidence="5 9" id="KW-0560">Oxidoreductase</keyword>
<proteinExistence type="inferred from homology"/>
<dbReference type="GO" id="GO:0016491">
    <property type="term" value="F:oxidoreductase activity"/>
    <property type="evidence" value="ECO:0007669"/>
    <property type="project" value="UniProtKB-KW"/>
</dbReference>
<dbReference type="InterPro" id="IPR045024">
    <property type="entry name" value="NDH-2"/>
</dbReference>
<evidence type="ECO:0000256" key="3">
    <source>
        <dbReference type="ARBA" id="ARBA00022630"/>
    </source>
</evidence>